<dbReference type="AlphaFoldDB" id="A0A8X6QMJ2"/>
<protein>
    <submittedName>
        <fullName evidence="1">Uncharacterized protein</fullName>
    </submittedName>
</protein>
<keyword evidence="2" id="KW-1185">Reference proteome</keyword>
<sequence>MADLLAKEGSALPSAASNERFISKIFSTHRAKANSTSRVPPAHDWYDGNHPDISLQSEGTRSTQTALARRRRSHIKSLQFMDKEKTYSSCPCSRTVSSAPLNDYIGVSPRQLWDKRGNGLVVLDVVC</sequence>
<gene>
    <name evidence="1" type="primary">AVEN_212806_1</name>
    <name evidence="1" type="ORF">NPIL_659711</name>
</gene>
<evidence type="ECO:0000313" key="2">
    <source>
        <dbReference type="Proteomes" id="UP000887013"/>
    </source>
</evidence>
<name>A0A8X6QMJ2_NEPPI</name>
<dbReference type="OrthoDB" id="6446969at2759"/>
<comment type="caution">
    <text evidence="1">The sequence shown here is derived from an EMBL/GenBank/DDBJ whole genome shotgun (WGS) entry which is preliminary data.</text>
</comment>
<reference evidence="1" key="1">
    <citation type="submission" date="2020-08" db="EMBL/GenBank/DDBJ databases">
        <title>Multicomponent nature underlies the extraordinary mechanical properties of spider dragline silk.</title>
        <authorList>
            <person name="Kono N."/>
            <person name="Nakamura H."/>
            <person name="Mori M."/>
            <person name="Yoshida Y."/>
            <person name="Ohtoshi R."/>
            <person name="Malay A.D."/>
            <person name="Moran D.A.P."/>
            <person name="Tomita M."/>
            <person name="Numata K."/>
            <person name="Arakawa K."/>
        </authorList>
    </citation>
    <scope>NUCLEOTIDE SEQUENCE</scope>
</reference>
<dbReference type="EMBL" id="BMAW01032690">
    <property type="protein sequence ID" value="GFU26842.1"/>
    <property type="molecule type" value="Genomic_DNA"/>
</dbReference>
<organism evidence="1 2">
    <name type="scientific">Nephila pilipes</name>
    <name type="common">Giant wood spider</name>
    <name type="synonym">Nephila maculata</name>
    <dbReference type="NCBI Taxonomy" id="299642"/>
    <lineage>
        <taxon>Eukaryota</taxon>
        <taxon>Metazoa</taxon>
        <taxon>Ecdysozoa</taxon>
        <taxon>Arthropoda</taxon>
        <taxon>Chelicerata</taxon>
        <taxon>Arachnida</taxon>
        <taxon>Araneae</taxon>
        <taxon>Araneomorphae</taxon>
        <taxon>Entelegynae</taxon>
        <taxon>Araneoidea</taxon>
        <taxon>Nephilidae</taxon>
        <taxon>Nephila</taxon>
    </lineage>
</organism>
<dbReference type="Proteomes" id="UP000887013">
    <property type="component" value="Unassembled WGS sequence"/>
</dbReference>
<evidence type="ECO:0000313" key="1">
    <source>
        <dbReference type="EMBL" id="GFU26842.1"/>
    </source>
</evidence>
<proteinExistence type="predicted"/>
<accession>A0A8X6QMJ2</accession>